<dbReference type="PANTHER" id="PTHR13052:SF3">
    <property type="entry name" value="NUCLEAR FACTOR RELATED TO KAPPA-B-BINDING PROTEIN"/>
    <property type="match status" value="1"/>
</dbReference>
<dbReference type="InterPro" id="IPR044867">
    <property type="entry name" value="DEUBAD_dom"/>
</dbReference>
<feature type="region of interest" description="Disordered" evidence="3">
    <location>
        <begin position="391"/>
        <end position="429"/>
    </location>
</feature>
<organism evidence="5">
    <name type="scientific">Clastoptera arizonana</name>
    <name type="common">Arizona spittle bug</name>
    <dbReference type="NCBI Taxonomy" id="38151"/>
    <lineage>
        <taxon>Eukaryota</taxon>
        <taxon>Metazoa</taxon>
        <taxon>Ecdysozoa</taxon>
        <taxon>Arthropoda</taxon>
        <taxon>Hexapoda</taxon>
        <taxon>Insecta</taxon>
        <taxon>Pterygota</taxon>
        <taxon>Neoptera</taxon>
        <taxon>Paraneoptera</taxon>
        <taxon>Hemiptera</taxon>
        <taxon>Auchenorrhyncha</taxon>
        <taxon>Cercopoidea</taxon>
        <taxon>Clastopteridae</taxon>
        <taxon>Clastoptera</taxon>
    </lineage>
</organism>
<feature type="compositionally biased region" description="Low complexity" evidence="3">
    <location>
        <begin position="11"/>
        <end position="29"/>
    </location>
</feature>
<dbReference type="InterPro" id="IPR057748">
    <property type="entry name" value="NFRKB_WH_2"/>
</dbReference>
<evidence type="ECO:0000256" key="1">
    <source>
        <dbReference type="ARBA" id="ARBA00004123"/>
    </source>
</evidence>
<evidence type="ECO:0000313" key="5">
    <source>
        <dbReference type="EMBL" id="JAS10187.1"/>
    </source>
</evidence>
<dbReference type="PANTHER" id="PTHR13052">
    <property type="entry name" value="NFRKB-RELATED"/>
    <property type="match status" value="1"/>
</dbReference>
<dbReference type="InterPro" id="IPR038106">
    <property type="entry name" value="NFRKB_winged_sf"/>
</dbReference>
<gene>
    <name evidence="5" type="ORF">g.13146</name>
</gene>
<feature type="domain" description="DEUBAD" evidence="4">
    <location>
        <begin position="51"/>
        <end position="167"/>
    </location>
</feature>
<dbReference type="CDD" id="cd21865">
    <property type="entry name" value="DEUBAD_NFRKB"/>
    <property type="match status" value="1"/>
</dbReference>
<dbReference type="GO" id="GO:0002020">
    <property type="term" value="F:protease binding"/>
    <property type="evidence" value="ECO:0007669"/>
    <property type="project" value="TreeGrafter"/>
</dbReference>
<dbReference type="InterPro" id="IPR025220">
    <property type="entry name" value="NFRKB_WH_1"/>
</dbReference>
<keyword evidence="2" id="KW-0539">Nucleus</keyword>
<feature type="compositionally biased region" description="Low complexity" evidence="3">
    <location>
        <begin position="397"/>
        <end position="419"/>
    </location>
</feature>
<feature type="region of interest" description="Disordered" evidence="3">
    <location>
        <begin position="212"/>
        <end position="258"/>
    </location>
</feature>
<comment type="subcellular location">
    <subcellularLocation>
        <location evidence="1">Nucleus</location>
    </subcellularLocation>
</comment>
<feature type="compositionally biased region" description="Basic residues" evidence="3">
    <location>
        <begin position="826"/>
        <end position="835"/>
    </location>
</feature>
<feature type="region of interest" description="Disordered" evidence="3">
    <location>
        <begin position="174"/>
        <end position="199"/>
    </location>
</feature>
<dbReference type="PROSITE" id="PS51916">
    <property type="entry name" value="DEUBAD"/>
    <property type="match status" value="1"/>
</dbReference>
<feature type="region of interest" description="Disordered" evidence="3">
    <location>
        <begin position="1"/>
        <end position="32"/>
    </location>
</feature>
<feature type="compositionally biased region" description="Polar residues" evidence="3">
    <location>
        <begin position="1"/>
        <end position="10"/>
    </location>
</feature>
<feature type="non-terminal residue" evidence="5">
    <location>
        <position position="1202"/>
    </location>
</feature>
<feature type="region of interest" description="Disordered" evidence="3">
    <location>
        <begin position="319"/>
        <end position="348"/>
    </location>
</feature>
<evidence type="ECO:0000256" key="2">
    <source>
        <dbReference type="ARBA" id="ARBA00023242"/>
    </source>
</evidence>
<sequence>METEMYWSNMSEETCSSSSEDETGSSYSYESEESSLRMEDVVVCGKKLSLPQGLCEKADVFKNLISKDTWLGFSEQQRQHLKNFLPSFPDNDSEEKDTTMRLFLARENIRFGNPLNEFHKQLKAGHYRPDINKMRRLLKNAQYKEYKHQQRRYYFQLMKSILVSRHRLLEAASRGSPGIIPRPEKIPQVPPRPSPVHQRVRRRYFQELAAVREEVGESSQSSDDENYPEGPPAGLNKKQKRQLASLEHSFSPDLKPVTSTLACKPSGLDLEQRVTPSHNPYDISDEAYREMLIRHRKRRLRGEVHPDLQTKGITTNEVMSRSQILKKSTHSKSSAKKPKLKSSQPLESLNIQIKEEIDGDITSESETVGGIEEEIETEKVDVVGDDDTLVHIPQPVHTPTSTHRRISSTTTPNSNSRNSKPANKTGSKVKIKLEPPDESLASPITPTLAPQVQSTVLSSPVAITQTNDSSYRQGRLLTPATLSDLDGIDMMDLPVDLEEPDITFSQADIKPELTQETHACFFSLLRDIICSTPDHRMTLSMLGESVKAWSENPISPLNDWYHIATADINGCLSSALNFLSGDYIDWQPEEFVPYLEYKANLQAYQWIGAGRDSDTHLMALCRHWLERREDMTSRTIKEEDIIPSEIEREKLIAVTPPPRFPTTWTVTSSTPDEREHFREQEKIRYENPHKAFTYRMHGYESVVGPVKGMYCPTVAINKPRGHSLLSLSRPNYVTILALVRDATARLPNGQGTRSDICTLLRDSQYLIPNAPDADLNSVVSGALDRLHYECDPCVKYDTKRKIWIYLHRSRTEEEAERMHQEQQKATKPKNSRKAQRAAKALAQNAANSVVQVKQDAGVSPRTNTVTPVRPVKAQTQKMQVTTTLKPMPELKTEVKKEPGLEVEDVINQVAKPAVLAQQRTVPIKQTPSKSLISSASLAAAAKKASLTAQKQLSLDSEVKSIMGKSSKKGGQSTKSVKNVQNVKTDVAKPAIAAVRRIPDKPVTAQIGSGQPTVLSAVRHIPDAQIPTTMPVHTIKQKALTTSVLSAVRRLPIQDSQGKPVAASRVKTLKALKEPISILDQNITSAGTNAKKKMTASAGVQATADPTPVLTKVTMAQAKSLVKMITTQAAVRAVQSPTQVTSQQMMLLKQAQQQFLNEPSSSGKQQQLIVMKQSTDNQSATSQPQMIVINQQQIVTDQLTAKQ</sequence>
<evidence type="ECO:0000256" key="3">
    <source>
        <dbReference type="SAM" id="MobiDB-lite"/>
    </source>
</evidence>
<dbReference type="EMBL" id="GEDC01027111">
    <property type="protein sequence ID" value="JAS10187.1"/>
    <property type="molecule type" value="Transcribed_RNA"/>
</dbReference>
<dbReference type="Gene3D" id="1.10.10.2430">
    <property type="entry name" value="NFRKB winged helix-like domain"/>
    <property type="match status" value="1"/>
</dbReference>
<accession>A0A1B6C9L5</accession>
<feature type="compositionally biased region" description="Basic and acidic residues" evidence="3">
    <location>
        <begin position="814"/>
        <end position="824"/>
    </location>
</feature>
<dbReference type="InterPro" id="IPR024867">
    <property type="entry name" value="NFRKB"/>
</dbReference>
<reference evidence="5" key="1">
    <citation type="submission" date="2015-12" db="EMBL/GenBank/DDBJ databases">
        <title>De novo transcriptome assembly of four potential Pierce s Disease insect vectors from Arizona vineyards.</title>
        <authorList>
            <person name="Tassone E.E."/>
        </authorList>
    </citation>
    <scope>NUCLEOTIDE SEQUENCE</scope>
</reference>
<feature type="region of interest" description="Disordered" evidence="3">
    <location>
        <begin position="814"/>
        <end position="835"/>
    </location>
</feature>
<dbReference type="Pfam" id="PF25793">
    <property type="entry name" value="WHD_2nd_NFRKB"/>
    <property type="match status" value="1"/>
</dbReference>
<name>A0A1B6C9L5_9HEMI</name>
<protein>
    <recommendedName>
        <fullName evidence="4">DEUBAD domain-containing protein</fullName>
    </recommendedName>
</protein>
<feature type="compositionally biased region" description="Basic residues" evidence="3">
    <location>
        <begin position="327"/>
        <end position="340"/>
    </location>
</feature>
<dbReference type="Pfam" id="PF14465">
    <property type="entry name" value="WHD_1st_NFRKB"/>
    <property type="match status" value="1"/>
</dbReference>
<proteinExistence type="predicted"/>
<evidence type="ECO:0000259" key="4">
    <source>
        <dbReference type="PROSITE" id="PS51916"/>
    </source>
</evidence>
<dbReference type="AlphaFoldDB" id="A0A1B6C9L5"/>
<dbReference type="GO" id="GO:0031011">
    <property type="term" value="C:Ino80 complex"/>
    <property type="evidence" value="ECO:0007669"/>
    <property type="project" value="InterPro"/>
</dbReference>